<dbReference type="Proteomes" id="UP000837803">
    <property type="component" value="Unassembled WGS sequence"/>
</dbReference>
<dbReference type="PROSITE" id="PS00373">
    <property type="entry name" value="GART"/>
    <property type="match status" value="1"/>
</dbReference>
<evidence type="ECO:0000313" key="9">
    <source>
        <dbReference type="Proteomes" id="UP000837803"/>
    </source>
</evidence>
<keyword evidence="2 6" id="KW-0808">Transferase</keyword>
<feature type="site" description="Raises pKa of active site His" evidence="6">
    <location>
        <position position="150"/>
    </location>
</feature>
<comment type="function">
    <text evidence="6">Catalyzes the transfer of a formyl group from 10-formyltetrahydrofolate to 5-phospho-ribosyl-glycinamide (GAR), producing 5-phospho-ribosyl-N-formylglycinamide (FGAR) and tetrahydrofolate.</text>
</comment>
<dbReference type="HAMAP" id="MF_01930">
    <property type="entry name" value="PurN"/>
    <property type="match status" value="1"/>
</dbReference>
<evidence type="ECO:0000259" key="7">
    <source>
        <dbReference type="Pfam" id="PF00551"/>
    </source>
</evidence>
<evidence type="ECO:0000256" key="3">
    <source>
        <dbReference type="ARBA" id="ARBA00022755"/>
    </source>
</evidence>
<comment type="similarity">
    <text evidence="4 6">Belongs to the GART family.</text>
</comment>
<comment type="catalytic activity">
    <reaction evidence="5 6">
        <text>N(1)-(5-phospho-beta-D-ribosyl)glycinamide + (6R)-10-formyltetrahydrofolate = N(2)-formyl-N(1)-(5-phospho-beta-D-ribosyl)glycinamide + (6S)-5,6,7,8-tetrahydrofolate + H(+)</text>
        <dbReference type="Rhea" id="RHEA:15053"/>
        <dbReference type="ChEBI" id="CHEBI:15378"/>
        <dbReference type="ChEBI" id="CHEBI:57453"/>
        <dbReference type="ChEBI" id="CHEBI:143788"/>
        <dbReference type="ChEBI" id="CHEBI:147286"/>
        <dbReference type="ChEBI" id="CHEBI:195366"/>
        <dbReference type="EC" id="2.1.2.2"/>
    </reaction>
</comment>
<dbReference type="RefSeq" id="WP_238751068.1">
    <property type="nucleotide sequence ID" value="NZ_CAKLPZ010000002.1"/>
</dbReference>
<dbReference type="InterPro" id="IPR002376">
    <property type="entry name" value="Formyl_transf_N"/>
</dbReference>
<feature type="binding site" evidence="6">
    <location>
        <position position="107"/>
    </location>
    <ligand>
        <name>(6R)-10-formyltetrahydrofolate</name>
        <dbReference type="ChEBI" id="CHEBI:195366"/>
    </ligand>
</feature>
<dbReference type="SUPFAM" id="SSF53328">
    <property type="entry name" value="Formyltransferase"/>
    <property type="match status" value="1"/>
</dbReference>
<evidence type="ECO:0000256" key="5">
    <source>
        <dbReference type="ARBA" id="ARBA00047664"/>
    </source>
</evidence>
<evidence type="ECO:0000313" key="8">
    <source>
        <dbReference type="EMBL" id="CAH1001219.1"/>
    </source>
</evidence>
<accession>A0ABM9B1K2</accession>
<dbReference type="EC" id="2.1.2.2" evidence="6"/>
<evidence type="ECO:0000256" key="6">
    <source>
        <dbReference type="HAMAP-Rule" id="MF_01930"/>
    </source>
</evidence>
<dbReference type="PANTHER" id="PTHR43369">
    <property type="entry name" value="PHOSPHORIBOSYLGLYCINAMIDE FORMYLTRANSFERASE"/>
    <property type="match status" value="1"/>
</dbReference>
<dbReference type="EMBL" id="CAKLPZ010000002">
    <property type="protein sequence ID" value="CAH1001219.1"/>
    <property type="molecule type" value="Genomic_DNA"/>
</dbReference>
<sequence length="190" mass="21189">MVRSKRIAILVSGTGSNARILIDRFRQHPEDGVEVVLLISNKATAGALTMAAERDLPTLVVQRAEWKEGQELLRALDAYDIDLIVLAGFLWLIPAYLVHAYPNKIVNIHPALLPKYGGKGMYGRHVHEAVRAAGEVESGITIHYVNENYDEGSIIYQAAVRLDPEDTAEVIADRVLRLEHGNYWRVVRGL</sequence>
<comment type="pathway">
    <text evidence="1 6">Purine metabolism; IMP biosynthesis via de novo pathway; N(2)-formyl-N(1)-(5-phospho-D-ribosyl)glycinamide from N(1)-(5-phospho-D-ribosyl)glycinamide (10-formyl THF route): step 1/1.</text>
</comment>
<protein>
    <recommendedName>
        <fullName evidence="6">Phosphoribosylglycinamide formyltransferase</fullName>
        <ecNumber evidence="6">2.1.2.2</ecNumber>
    </recommendedName>
    <alternativeName>
        <fullName evidence="6">5'-phosphoribosylglycinamide transformylase</fullName>
    </alternativeName>
    <alternativeName>
        <fullName evidence="6">GAR transformylase</fullName>
        <shortName evidence="6">GART</shortName>
    </alternativeName>
</protein>
<keyword evidence="9" id="KW-1185">Reference proteome</keyword>
<gene>
    <name evidence="6 8" type="primary">purN</name>
    <name evidence="8" type="ORF">LEM8419_02118</name>
</gene>
<feature type="binding site" evidence="6">
    <location>
        <position position="63"/>
    </location>
    <ligand>
        <name>(6R)-10-formyltetrahydrofolate</name>
        <dbReference type="ChEBI" id="CHEBI:195366"/>
    </ligand>
</feature>
<dbReference type="InterPro" id="IPR001555">
    <property type="entry name" value="GART_AS"/>
</dbReference>
<evidence type="ECO:0000256" key="4">
    <source>
        <dbReference type="ARBA" id="ARBA00038440"/>
    </source>
</evidence>
<comment type="caution">
    <text evidence="6">Lacks conserved residue(s) required for the propagation of feature annotation.</text>
</comment>
<dbReference type="CDD" id="cd08645">
    <property type="entry name" value="FMT_core_GART"/>
    <property type="match status" value="1"/>
</dbReference>
<dbReference type="NCBIfam" id="TIGR00639">
    <property type="entry name" value="PurN"/>
    <property type="match status" value="1"/>
</dbReference>
<feature type="binding site" evidence="6">
    <location>
        <begin position="15"/>
        <end position="17"/>
    </location>
    <ligand>
        <name>N(1)-(5-phospho-beta-D-ribosyl)glycinamide</name>
        <dbReference type="ChEBI" id="CHEBI:143788"/>
    </ligand>
</feature>
<evidence type="ECO:0000256" key="1">
    <source>
        <dbReference type="ARBA" id="ARBA00005054"/>
    </source>
</evidence>
<dbReference type="InterPro" id="IPR036477">
    <property type="entry name" value="Formyl_transf_N_sf"/>
</dbReference>
<dbReference type="InterPro" id="IPR004607">
    <property type="entry name" value="GART"/>
</dbReference>
<dbReference type="PANTHER" id="PTHR43369:SF2">
    <property type="entry name" value="PHOSPHORIBOSYLGLYCINAMIDE FORMYLTRANSFERASE"/>
    <property type="match status" value="1"/>
</dbReference>
<dbReference type="GO" id="GO:0004644">
    <property type="term" value="F:phosphoribosylglycinamide formyltransferase activity"/>
    <property type="evidence" value="ECO:0007669"/>
    <property type="project" value="UniProtKB-EC"/>
</dbReference>
<proteinExistence type="inferred from homology"/>
<feature type="active site" description="Proton donor" evidence="6">
    <location>
        <position position="109"/>
    </location>
</feature>
<keyword evidence="3 6" id="KW-0658">Purine biosynthesis</keyword>
<name>A0ABM9B1K2_9BACT</name>
<dbReference type="Pfam" id="PF00551">
    <property type="entry name" value="Formyl_trans_N"/>
    <property type="match status" value="1"/>
</dbReference>
<reference evidence="8" key="1">
    <citation type="submission" date="2021-12" db="EMBL/GenBank/DDBJ databases">
        <authorList>
            <person name="Rodrigo-Torres L."/>
            <person name="Arahal R. D."/>
            <person name="Lucena T."/>
        </authorList>
    </citation>
    <scope>NUCLEOTIDE SEQUENCE</scope>
    <source>
        <strain evidence="8">CECT 8419</strain>
    </source>
</reference>
<evidence type="ECO:0000256" key="2">
    <source>
        <dbReference type="ARBA" id="ARBA00022679"/>
    </source>
</evidence>
<dbReference type="Gene3D" id="3.40.50.170">
    <property type="entry name" value="Formyl transferase, N-terminal domain"/>
    <property type="match status" value="1"/>
</dbReference>
<feature type="domain" description="Formyl transferase N-terminal" evidence="7">
    <location>
        <begin position="5"/>
        <end position="187"/>
    </location>
</feature>
<comment type="caution">
    <text evidence="8">The sequence shown here is derived from an EMBL/GenBank/DDBJ whole genome shotgun (WGS) entry which is preliminary data.</text>
</comment>
<organism evidence="8 9">
    <name type="scientific">Neolewinella maritima</name>
    <dbReference type="NCBI Taxonomy" id="1383882"/>
    <lineage>
        <taxon>Bacteria</taxon>
        <taxon>Pseudomonadati</taxon>
        <taxon>Bacteroidota</taxon>
        <taxon>Saprospiria</taxon>
        <taxon>Saprospirales</taxon>
        <taxon>Lewinellaceae</taxon>
        <taxon>Neolewinella</taxon>
    </lineage>
</organism>